<keyword evidence="4" id="KW-0472">Membrane</keyword>
<keyword evidence="4" id="KW-0812">Transmembrane</keyword>
<feature type="region of interest" description="Disordered" evidence="3">
    <location>
        <begin position="1"/>
        <end position="24"/>
    </location>
</feature>
<feature type="domain" description="Carrier" evidence="5">
    <location>
        <begin position="23"/>
        <end position="100"/>
    </location>
</feature>
<gene>
    <name evidence="6" type="ORF">DDQ41_28015</name>
</gene>
<dbReference type="InterPro" id="IPR050179">
    <property type="entry name" value="Trans_hexapeptide_repeat"/>
</dbReference>
<keyword evidence="7" id="KW-1185">Reference proteome</keyword>
<evidence type="ECO:0000259" key="5">
    <source>
        <dbReference type="PROSITE" id="PS50075"/>
    </source>
</evidence>
<organism evidence="6 7">
    <name type="scientific">Streptomyces spongiicola</name>
    <dbReference type="NCBI Taxonomy" id="1690221"/>
    <lineage>
        <taxon>Bacteria</taxon>
        <taxon>Bacillati</taxon>
        <taxon>Actinomycetota</taxon>
        <taxon>Actinomycetes</taxon>
        <taxon>Kitasatosporales</taxon>
        <taxon>Streptomycetaceae</taxon>
        <taxon>Streptomyces</taxon>
    </lineage>
</organism>
<feature type="transmembrane region" description="Helical" evidence="4">
    <location>
        <begin position="494"/>
        <end position="514"/>
    </location>
</feature>
<keyword evidence="1" id="KW-0596">Phosphopantetheine</keyword>
<dbReference type="RefSeq" id="WP_109296959.1">
    <property type="nucleotide sequence ID" value="NZ_CP029254.1"/>
</dbReference>
<protein>
    <submittedName>
        <fullName evidence="6">Peptide synthetase</fullName>
    </submittedName>
</protein>
<dbReference type="SUPFAM" id="SSF47336">
    <property type="entry name" value="ACP-like"/>
    <property type="match status" value="2"/>
</dbReference>
<feature type="transmembrane region" description="Helical" evidence="4">
    <location>
        <begin position="534"/>
        <end position="555"/>
    </location>
</feature>
<feature type="compositionally biased region" description="Polar residues" evidence="3">
    <location>
        <begin position="1"/>
        <end position="10"/>
    </location>
</feature>
<dbReference type="Pfam" id="PF00550">
    <property type="entry name" value="PP-binding"/>
    <property type="match status" value="2"/>
</dbReference>
<feature type="transmembrane region" description="Helical" evidence="4">
    <location>
        <begin position="751"/>
        <end position="773"/>
    </location>
</feature>
<dbReference type="InterPro" id="IPR036736">
    <property type="entry name" value="ACP-like_sf"/>
</dbReference>
<feature type="compositionally biased region" description="Pro residues" evidence="3">
    <location>
        <begin position="190"/>
        <end position="203"/>
    </location>
</feature>
<dbReference type="PROSITE" id="PS50075">
    <property type="entry name" value="CARRIER"/>
    <property type="match status" value="2"/>
</dbReference>
<feature type="compositionally biased region" description="Pro residues" evidence="3">
    <location>
        <begin position="99"/>
        <end position="110"/>
    </location>
</feature>
<name>A0ABM6VDV0_9ACTN</name>
<dbReference type="SUPFAM" id="SSF51161">
    <property type="entry name" value="Trimeric LpxA-like enzymes"/>
    <property type="match status" value="3"/>
</dbReference>
<evidence type="ECO:0000256" key="4">
    <source>
        <dbReference type="SAM" id="Phobius"/>
    </source>
</evidence>
<feature type="transmembrane region" description="Helical" evidence="4">
    <location>
        <begin position="779"/>
        <end position="804"/>
    </location>
</feature>
<evidence type="ECO:0000313" key="7">
    <source>
        <dbReference type="Proteomes" id="UP000245051"/>
    </source>
</evidence>
<feature type="region of interest" description="Disordered" evidence="3">
    <location>
        <begin position="96"/>
        <end position="117"/>
    </location>
</feature>
<feature type="domain" description="Carrier" evidence="5">
    <location>
        <begin position="114"/>
        <end position="191"/>
    </location>
</feature>
<evidence type="ECO:0000256" key="3">
    <source>
        <dbReference type="SAM" id="MobiDB-lite"/>
    </source>
</evidence>
<dbReference type="EMBL" id="CP029254">
    <property type="protein sequence ID" value="AWK12125.1"/>
    <property type="molecule type" value="Genomic_DNA"/>
</dbReference>
<evidence type="ECO:0000313" key="6">
    <source>
        <dbReference type="EMBL" id="AWK12125.1"/>
    </source>
</evidence>
<dbReference type="SMART" id="SM00823">
    <property type="entry name" value="PKS_PP"/>
    <property type="match status" value="2"/>
</dbReference>
<sequence>MTCNSFQRSATAGGDSAVRADPATARSTETLLAEVLGGILRTERIPADSHFFTDLGADSMIMARFCARVRKRDDLPTVSMKDVYRNPTIRRLAAALTPTDPPPPAQPPAGGPARQGDPTETLLAEVLGGILRTERIPADSHFFTDLGADSMIMARFCARVRKRDDLPTVSMKDVYRNPTIRRLAAALTPTDPPAPAPTEPPPAGTSGNTSGSTGSTSGSTSGCASGSTSKVASVATSATAAGAPEASAGMRTRRYVLCGTLQFLFFLGLSLVVAVILTSGYEWIRGGSGALGVYLRSALFAAAAFTALSALPVVAKWLLIGRFRPRRLAVWSLGYLRFWCVKTLIRLSPMRLFAGTPLYVLYLRALGAQIGRNVSVFSRSVPVCTDLLTIGEGTVIRKDVLFACYRAGDGMIETGPVTLGRDVTVSEQTVLDIGTSMDDGAQLGHASSLHTGQAVPAGESWHGSPAQPTTTDFRAVEPATCGGLRKVLYTAAQLLLLLGVYLPIALGGLGLLFAVLPQLDALLHPELALTSPGFYLDVLIASLVTFFGGLLAALVTMNAVPRLLRLAIKPGRVYPLFGVHHGFQRALTRMTNVRFFVLLFGDSSAIVHYLRCLGYDLCRVQQTGSNFGSLVKHDTPYLSRVGTGTMVADGLSVINADFSSTTFRLSPASIGASSFLGNNVVYPARSRIGDNCLLATKVMVPVDGPVREGVGLLGSPSFEIPRTVRRDQRFDHLATGDELRHRLRAKNRHNAVTAALHLLVRWFHFYVVALIGMTAVDLYHAHGVASVVLFSLITLVFTVAYFALVERIVIRVRPLRPLYCSIYDLSFWRHERFWKLTTHRYMQLFNGTPFKNLVWRLLGVRIGRRVFDDGCTLIERSLVTIGDECTLNAGTVIQCHSQEDGAFKSDQVTLGAHVTLGVGAFVHYGTTVGDHAGLAADSFLMKGEEVPAREDWGGNPAREGIAVRRVPVCREPVDGRPSAALR</sequence>
<keyword evidence="2" id="KW-0597">Phosphoprotein</keyword>
<dbReference type="InterPro" id="IPR012728">
    <property type="entry name" value="Pls/PosA_C"/>
</dbReference>
<dbReference type="Gene3D" id="1.10.1200.10">
    <property type="entry name" value="ACP-like"/>
    <property type="match status" value="2"/>
</dbReference>
<feature type="compositionally biased region" description="Low complexity" evidence="3">
    <location>
        <begin position="204"/>
        <end position="222"/>
    </location>
</feature>
<dbReference type="InterPro" id="IPR009081">
    <property type="entry name" value="PP-bd_ACP"/>
</dbReference>
<keyword evidence="4" id="KW-1133">Transmembrane helix</keyword>
<dbReference type="InterPro" id="IPR011004">
    <property type="entry name" value="Trimer_LpxA-like_sf"/>
</dbReference>
<dbReference type="InterPro" id="IPR020806">
    <property type="entry name" value="PKS_PP-bd"/>
</dbReference>
<proteinExistence type="predicted"/>
<dbReference type="PANTHER" id="PTHR43300">
    <property type="entry name" value="ACETYLTRANSFERASE"/>
    <property type="match status" value="1"/>
</dbReference>
<feature type="transmembrane region" description="Helical" evidence="4">
    <location>
        <begin position="255"/>
        <end position="277"/>
    </location>
</feature>
<dbReference type="Proteomes" id="UP000245051">
    <property type="component" value="Chromosome"/>
</dbReference>
<dbReference type="PANTHER" id="PTHR43300:SF11">
    <property type="entry name" value="ACETYLTRANSFERASE RV3034C-RELATED"/>
    <property type="match status" value="1"/>
</dbReference>
<evidence type="ECO:0000256" key="2">
    <source>
        <dbReference type="ARBA" id="ARBA00022553"/>
    </source>
</evidence>
<dbReference type="Gene3D" id="2.160.10.10">
    <property type="entry name" value="Hexapeptide repeat proteins"/>
    <property type="match status" value="2"/>
</dbReference>
<evidence type="ECO:0000256" key="1">
    <source>
        <dbReference type="ARBA" id="ARBA00022450"/>
    </source>
</evidence>
<reference evidence="6 7" key="1">
    <citation type="submission" date="2018-05" db="EMBL/GenBank/DDBJ databases">
        <title>Complete genome sequence of the Type Strain of Streptomyces spongiicola HNM0071, the producer of staurosporine.</title>
        <authorList>
            <person name="Zhou S."/>
            <person name="Huang X."/>
        </authorList>
    </citation>
    <scope>NUCLEOTIDE SEQUENCE [LARGE SCALE GENOMIC DNA]</scope>
    <source>
        <strain evidence="6 7">HNM0071</strain>
    </source>
</reference>
<feature type="transmembrane region" description="Helical" evidence="4">
    <location>
        <begin position="297"/>
        <end position="319"/>
    </location>
</feature>
<feature type="region of interest" description="Disordered" evidence="3">
    <location>
        <begin position="187"/>
        <end position="222"/>
    </location>
</feature>
<dbReference type="NCBIfam" id="TIGR02353">
    <property type="entry name" value="NRPS_term_dom"/>
    <property type="match status" value="1"/>
</dbReference>
<accession>A0ABM6VDV0</accession>